<evidence type="ECO:0000313" key="3">
    <source>
        <dbReference type="EMBL" id="CAD8056531.1"/>
    </source>
</evidence>
<protein>
    <submittedName>
        <fullName evidence="3">Uncharacterized protein</fullName>
    </submittedName>
</protein>
<organism evidence="3 4">
    <name type="scientific">Paramecium primaurelia</name>
    <dbReference type="NCBI Taxonomy" id="5886"/>
    <lineage>
        <taxon>Eukaryota</taxon>
        <taxon>Sar</taxon>
        <taxon>Alveolata</taxon>
        <taxon>Ciliophora</taxon>
        <taxon>Intramacronucleata</taxon>
        <taxon>Oligohymenophorea</taxon>
        <taxon>Peniculida</taxon>
        <taxon>Parameciidae</taxon>
        <taxon>Paramecium</taxon>
    </lineage>
</organism>
<dbReference type="EMBL" id="CAJJDM010000022">
    <property type="protein sequence ID" value="CAD8056531.1"/>
    <property type="molecule type" value="Genomic_DNA"/>
</dbReference>
<dbReference type="Proteomes" id="UP000688137">
    <property type="component" value="Unassembled WGS sequence"/>
</dbReference>
<dbReference type="AlphaFoldDB" id="A0A8S1KQ35"/>
<proteinExistence type="predicted"/>
<comment type="caution">
    <text evidence="3">The sequence shown here is derived from an EMBL/GenBank/DDBJ whole genome shotgun (WGS) entry which is preliminary data.</text>
</comment>
<keyword evidence="4" id="KW-1185">Reference proteome</keyword>
<sequence length="137" mass="16278">MVSRILVQLDSQIEWIIIILVAFFVILIIGLFIYRLCRRKQNSQPKYINNSKNFKDVPKSEKNQDDEKLQNRMDTSTTKKEFFVIEEEPEKKNDNNDNNENYNPGEVNESINLSNVFNLEGEGKKYQNNKYQQIRQN</sequence>
<accession>A0A8S1KQ35</accession>
<keyword evidence="2" id="KW-0472">Membrane</keyword>
<dbReference type="OMA" id="RQNNKYQ"/>
<feature type="region of interest" description="Disordered" evidence="1">
    <location>
        <begin position="46"/>
        <end position="109"/>
    </location>
</feature>
<evidence type="ECO:0000256" key="2">
    <source>
        <dbReference type="SAM" id="Phobius"/>
    </source>
</evidence>
<keyword evidence="2" id="KW-0812">Transmembrane</keyword>
<gene>
    <name evidence="3" type="ORF">PPRIM_AZ9-3.1.T0240358</name>
</gene>
<keyword evidence="2" id="KW-1133">Transmembrane helix</keyword>
<name>A0A8S1KQ35_PARPR</name>
<feature type="compositionally biased region" description="Low complexity" evidence="1">
    <location>
        <begin position="96"/>
        <end position="109"/>
    </location>
</feature>
<reference evidence="3" key="1">
    <citation type="submission" date="2021-01" db="EMBL/GenBank/DDBJ databases">
        <authorList>
            <consortium name="Genoscope - CEA"/>
            <person name="William W."/>
        </authorList>
    </citation>
    <scope>NUCLEOTIDE SEQUENCE</scope>
</reference>
<feature type="compositionally biased region" description="Basic and acidic residues" evidence="1">
    <location>
        <begin position="53"/>
        <end position="95"/>
    </location>
</feature>
<feature type="transmembrane region" description="Helical" evidence="2">
    <location>
        <begin position="15"/>
        <end position="37"/>
    </location>
</feature>
<evidence type="ECO:0000313" key="4">
    <source>
        <dbReference type="Proteomes" id="UP000688137"/>
    </source>
</evidence>
<evidence type="ECO:0000256" key="1">
    <source>
        <dbReference type="SAM" id="MobiDB-lite"/>
    </source>
</evidence>